<feature type="region of interest" description="Disordered" evidence="1">
    <location>
        <begin position="269"/>
        <end position="314"/>
    </location>
</feature>
<dbReference type="STRING" id="67331.SAMN04490357_1582"/>
<feature type="transmembrane region" description="Helical" evidence="2">
    <location>
        <begin position="184"/>
        <end position="201"/>
    </location>
</feature>
<organism evidence="3 4">
    <name type="scientific">Streptomyces misionensis</name>
    <dbReference type="NCBI Taxonomy" id="67331"/>
    <lineage>
        <taxon>Bacteria</taxon>
        <taxon>Bacillati</taxon>
        <taxon>Actinomycetota</taxon>
        <taxon>Actinomycetes</taxon>
        <taxon>Kitasatosporales</taxon>
        <taxon>Streptomycetaceae</taxon>
        <taxon>Streptomyces</taxon>
    </lineage>
</organism>
<feature type="compositionally biased region" description="Low complexity" evidence="1">
    <location>
        <begin position="276"/>
        <end position="314"/>
    </location>
</feature>
<evidence type="ECO:0000256" key="1">
    <source>
        <dbReference type="SAM" id="MobiDB-lite"/>
    </source>
</evidence>
<dbReference type="AlphaFoldDB" id="A0A1H4R337"/>
<keyword evidence="2" id="KW-1133">Transmembrane helix</keyword>
<dbReference type="EMBL" id="FNTD01000004">
    <property type="protein sequence ID" value="SEC26302.1"/>
    <property type="molecule type" value="Genomic_DNA"/>
</dbReference>
<evidence type="ECO:0000313" key="4">
    <source>
        <dbReference type="Proteomes" id="UP000182375"/>
    </source>
</evidence>
<proteinExistence type="predicted"/>
<name>A0A1H4R337_9ACTN</name>
<reference evidence="3 4" key="1">
    <citation type="submission" date="2016-10" db="EMBL/GenBank/DDBJ databases">
        <authorList>
            <person name="de Groot N.N."/>
        </authorList>
    </citation>
    <scope>NUCLEOTIDE SEQUENCE [LARGE SCALE GENOMIC DNA]</scope>
    <source>
        <strain evidence="3 4">DSM 40306</strain>
    </source>
</reference>
<keyword evidence="2" id="KW-0812">Transmembrane</keyword>
<evidence type="ECO:0000256" key="2">
    <source>
        <dbReference type="SAM" id="Phobius"/>
    </source>
</evidence>
<protein>
    <submittedName>
        <fullName evidence="3">Uncharacterized protein</fullName>
    </submittedName>
</protein>
<keyword evidence="2" id="KW-0472">Membrane</keyword>
<dbReference type="Proteomes" id="UP000182375">
    <property type="component" value="Unassembled WGS sequence"/>
</dbReference>
<accession>A0A1H4R337</accession>
<evidence type="ECO:0000313" key="3">
    <source>
        <dbReference type="EMBL" id="SEC26302.1"/>
    </source>
</evidence>
<feature type="transmembrane region" description="Helical" evidence="2">
    <location>
        <begin position="155"/>
        <end position="178"/>
    </location>
</feature>
<sequence length="314" mass="33736">MGCLKRELAVVLASKVFSVGPNGWPRRDADNMWPASTFCATAWTLALARHERAGCLTVADQPVLAAFRAHPIISRHLATDANKGEVWFALLKERLHRYPLDDRQVAPTQLGNAIRRFEEYGYDRFRLDSQVLWHELNAAAPDSARQQTDDARMSVDFFISLLYGHLLVVAAAIVDLAVGNASPPWLVAVTIAGLLLTMLWYRLAVVATDEWAGAVRAMVNLGQHPLAAAFGLTLPQRVEDERAMWRLTSHLVGTGFSPGLSALDAYRTAPGEASGAPTPTLTHPTLPAARSSPAAPATAVGPPASGGAPAEPSP</sequence>
<gene>
    <name evidence="3" type="ORF">SAMN04490357_1582</name>
</gene>